<proteinExistence type="predicted"/>
<gene>
    <name evidence="1" type="ORF">VNO77_27817</name>
</gene>
<sequence>MCPVGKDVQFLDRKRVGEPGDPDWIFEYSRIPHSQKQPQPNVEILTNSEYELQAIWALLTNWLNMKWWGGWLCCIISELIFVEKLALP</sequence>
<organism evidence="1 2">
    <name type="scientific">Canavalia gladiata</name>
    <name type="common">Sword bean</name>
    <name type="synonym">Dolichos gladiatus</name>
    <dbReference type="NCBI Taxonomy" id="3824"/>
    <lineage>
        <taxon>Eukaryota</taxon>
        <taxon>Viridiplantae</taxon>
        <taxon>Streptophyta</taxon>
        <taxon>Embryophyta</taxon>
        <taxon>Tracheophyta</taxon>
        <taxon>Spermatophyta</taxon>
        <taxon>Magnoliopsida</taxon>
        <taxon>eudicotyledons</taxon>
        <taxon>Gunneridae</taxon>
        <taxon>Pentapetalae</taxon>
        <taxon>rosids</taxon>
        <taxon>fabids</taxon>
        <taxon>Fabales</taxon>
        <taxon>Fabaceae</taxon>
        <taxon>Papilionoideae</taxon>
        <taxon>50 kb inversion clade</taxon>
        <taxon>NPAAA clade</taxon>
        <taxon>indigoferoid/millettioid clade</taxon>
        <taxon>Phaseoleae</taxon>
        <taxon>Canavalia</taxon>
    </lineage>
</organism>
<reference evidence="1 2" key="1">
    <citation type="submission" date="2024-01" db="EMBL/GenBank/DDBJ databases">
        <title>The genomes of 5 underutilized Papilionoideae crops provide insights into root nodulation and disease resistanc.</title>
        <authorList>
            <person name="Jiang F."/>
        </authorList>
    </citation>
    <scope>NUCLEOTIDE SEQUENCE [LARGE SCALE GENOMIC DNA]</scope>
    <source>
        <strain evidence="1">LVBAO_FW01</strain>
        <tissue evidence="1">Leaves</tissue>
    </source>
</reference>
<name>A0AAN9KUP8_CANGL</name>
<dbReference type="Proteomes" id="UP001367508">
    <property type="component" value="Unassembled WGS sequence"/>
</dbReference>
<dbReference type="AlphaFoldDB" id="A0AAN9KUP8"/>
<keyword evidence="2" id="KW-1185">Reference proteome</keyword>
<dbReference type="EMBL" id="JAYMYQ010000006">
    <property type="protein sequence ID" value="KAK7324285.1"/>
    <property type="molecule type" value="Genomic_DNA"/>
</dbReference>
<protein>
    <submittedName>
        <fullName evidence="1">Uncharacterized protein</fullName>
    </submittedName>
</protein>
<evidence type="ECO:0000313" key="2">
    <source>
        <dbReference type="Proteomes" id="UP001367508"/>
    </source>
</evidence>
<evidence type="ECO:0000313" key="1">
    <source>
        <dbReference type="EMBL" id="KAK7324285.1"/>
    </source>
</evidence>
<comment type="caution">
    <text evidence="1">The sequence shown here is derived from an EMBL/GenBank/DDBJ whole genome shotgun (WGS) entry which is preliminary data.</text>
</comment>
<accession>A0AAN9KUP8</accession>